<sequence length="478" mass="53787">MTEGNEYSSNDLLLQSSKNHSDFPCLSSADVGYIDDMDDDTFELPLKARFAQASNFSELETYPSASSFEKRVRFEGQPNEAQLTISKMNTHDHRDAEASSDACESKSAPNSTCASRKPHVEELIQHAHNLNRYLDQNMDKIKTFRSKLLNSGPYDDENNNIVSNAATAPTTTSGSVSNFQLSDSDQSDFLDDEPEMHDRRVVKLQTYDENEDHKIKDILSKHQPATFSLSENLSSMDLDRDNAGESENNSGNVSVCTSMGSFSKDMHTLLNSPSLGKNRDLLRERPSTFEERRSTSLLTPEDDTEVPDLNSEAALTLFSNTISILLKMAESVPEDEKVGLPAYVTFIMKAPPTLIYEHYLERIQTKFCFAPIVYLTATYLLECLILTRRDHELQLKFPLRLEQVHRLIIASIRLATKLLEDCVHSHAYFSKVCGISKKLLTKLEVALLECLNYEGLKITNSNLTMAVKVHEELCAMAK</sequence>
<dbReference type="STRING" id="4955.A0A1G4M9K3"/>
<gene>
    <name evidence="2" type="ORF">LAFE_0C04104G</name>
</gene>
<evidence type="ECO:0000313" key="3">
    <source>
        <dbReference type="Proteomes" id="UP000190831"/>
    </source>
</evidence>
<evidence type="ECO:0000313" key="2">
    <source>
        <dbReference type="EMBL" id="SCW00434.1"/>
    </source>
</evidence>
<dbReference type="GO" id="GO:0019901">
    <property type="term" value="F:protein kinase binding"/>
    <property type="evidence" value="ECO:0007669"/>
    <property type="project" value="InterPro"/>
</dbReference>
<dbReference type="EMBL" id="LT598485">
    <property type="protein sequence ID" value="SCW00434.1"/>
    <property type="molecule type" value="Genomic_DNA"/>
</dbReference>
<dbReference type="InterPro" id="IPR036915">
    <property type="entry name" value="Cyclin-like_sf"/>
</dbReference>
<protein>
    <submittedName>
        <fullName evidence="2">LAFE_0C04104g1_1</fullName>
    </submittedName>
</protein>
<dbReference type="GO" id="GO:0016538">
    <property type="term" value="F:cyclin-dependent protein serine/threonine kinase regulator activity"/>
    <property type="evidence" value="ECO:0007669"/>
    <property type="project" value="TreeGrafter"/>
</dbReference>
<dbReference type="AlphaFoldDB" id="A0A1G4M9K3"/>
<reference evidence="2 3" key="1">
    <citation type="submission" date="2016-03" db="EMBL/GenBank/DDBJ databases">
        <authorList>
            <person name="Devillers H."/>
        </authorList>
    </citation>
    <scope>NUCLEOTIDE SEQUENCE [LARGE SCALE GENOMIC DNA]</scope>
    <source>
        <strain evidence="2">CBS 6772</strain>
    </source>
</reference>
<keyword evidence="3" id="KW-1185">Reference proteome</keyword>
<accession>A0A1G4M9K3</accession>
<feature type="region of interest" description="Disordered" evidence="1">
    <location>
        <begin position="92"/>
        <end position="116"/>
    </location>
</feature>
<organism evidence="2 3">
    <name type="scientific">Lachancea fermentati</name>
    <name type="common">Zygosaccharomyces fermentati</name>
    <dbReference type="NCBI Taxonomy" id="4955"/>
    <lineage>
        <taxon>Eukaryota</taxon>
        <taxon>Fungi</taxon>
        <taxon>Dikarya</taxon>
        <taxon>Ascomycota</taxon>
        <taxon>Saccharomycotina</taxon>
        <taxon>Saccharomycetes</taxon>
        <taxon>Saccharomycetales</taxon>
        <taxon>Saccharomycetaceae</taxon>
        <taxon>Lachancea</taxon>
    </lineage>
</organism>
<evidence type="ECO:0000256" key="1">
    <source>
        <dbReference type="SAM" id="MobiDB-lite"/>
    </source>
</evidence>
<proteinExistence type="predicted"/>
<dbReference type="SUPFAM" id="SSF47954">
    <property type="entry name" value="Cyclin-like"/>
    <property type="match status" value="1"/>
</dbReference>
<dbReference type="CDD" id="cd20558">
    <property type="entry name" value="CYCLIN_ScPCL7-like"/>
    <property type="match status" value="1"/>
</dbReference>
<feature type="compositionally biased region" description="Basic and acidic residues" evidence="1">
    <location>
        <begin position="284"/>
        <end position="294"/>
    </location>
</feature>
<feature type="compositionally biased region" description="Polar residues" evidence="1">
    <location>
        <begin position="165"/>
        <end position="178"/>
    </location>
</feature>
<dbReference type="PANTHER" id="PTHR15615:SF123">
    <property type="entry name" value="PHO85 CYCLIN-10-RELATED"/>
    <property type="match status" value="1"/>
</dbReference>
<dbReference type="OrthoDB" id="5304883at2759"/>
<dbReference type="Gene3D" id="1.10.472.10">
    <property type="entry name" value="Cyclin-like"/>
    <property type="match status" value="1"/>
</dbReference>
<feature type="region of interest" description="Disordered" evidence="1">
    <location>
        <begin position="165"/>
        <end position="192"/>
    </location>
</feature>
<dbReference type="Proteomes" id="UP000190831">
    <property type="component" value="Chromosome C"/>
</dbReference>
<dbReference type="GO" id="GO:0000307">
    <property type="term" value="C:cyclin-dependent protein kinase holoenzyme complex"/>
    <property type="evidence" value="ECO:0007669"/>
    <property type="project" value="TreeGrafter"/>
</dbReference>
<name>A0A1G4M9K3_LACFM</name>
<dbReference type="InterPro" id="IPR013922">
    <property type="entry name" value="Cyclin_PHO80-like"/>
</dbReference>
<feature type="region of interest" description="Disordered" evidence="1">
    <location>
        <begin position="284"/>
        <end position="306"/>
    </location>
</feature>
<dbReference type="Pfam" id="PF08613">
    <property type="entry name" value="Cyclin"/>
    <property type="match status" value="1"/>
</dbReference>
<dbReference type="OMA" id="RIQSKCM"/>
<dbReference type="PANTHER" id="PTHR15615">
    <property type="match status" value="1"/>
</dbReference>
<dbReference type="GO" id="GO:0005634">
    <property type="term" value="C:nucleus"/>
    <property type="evidence" value="ECO:0007669"/>
    <property type="project" value="TreeGrafter"/>
</dbReference>